<evidence type="ECO:0000313" key="2">
    <source>
        <dbReference type="Proteomes" id="UP001164539"/>
    </source>
</evidence>
<organism evidence="1 2">
    <name type="scientific">Melia azedarach</name>
    <name type="common">Chinaberry tree</name>
    <dbReference type="NCBI Taxonomy" id="155640"/>
    <lineage>
        <taxon>Eukaryota</taxon>
        <taxon>Viridiplantae</taxon>
        <taxon>Streptophyta</taxon>
        <taxon>Embryophyta</taxon>
        <taxon>Tracheophyta</taxon>
        <taxon>Spermatophyta</taxon>
        <taxon>Magnoliopsida</taxon>
        <taxon>eudicotyledons</taxon>
        <taxon>Gunneridae</taxon>
        <taxon>Pentapetalae</taxon>
        <taxon>rosids</taxon>
        <taxon>malvids</taxon>
        <taxon>Sapindales</taxon>
        <taxon>Meliaceae</taxon>
        <taxon>Melia</taxon>
    </lineage>
</organism>
<accession>A0ACC1Z2H2</accession>
<protein>
    <submittedName>
        <fullName evidence="1">DTW domain-containing protein</fullName>
    </submittedName>
</protein>
<proteinExistence type="predicted"/>
<dbReference type="EMBL" id="CM051394">
    <property type="protein sequence ID" value="KAJ4729819.1"/>
    <property type="molecule type" value="Genomic_DNA"/>
</dbReference>
<dbReference type="Proteomes" id="UP001164539">
    <property type="component" value="Chromosome 1"/>
</dbReference>
<gene>
    <name evidence="1" type="ORF">OWV82_002539</name>
</gene>
<reference evidence="1 2" key="1">
    <citation type="journal article" date="2023" name="Science">
        <title>Complex scaffold remodeling in plant triterpene biosynthesis.</title>
        <authorList>
            <person name="De La Pena R."/>
            <person name="Hodgson H."/>
            <person name="Liu J.C."/>
            <person name="Stephenson M.J."/>
            <person name="Martin A.C."/>
            <person name="Owen C."/>
            <person name="Harkess A."/>
            <person name="Leebens-Mack J."/>
            <person name="Jimenez L.E."/>
            <person name="Osbourn A."/>
            <person name="Sattely E.S."/>
        </authorList>
    </citation>
    <scope>NUCLEOTIDE SEQUENCE [LARGE SCALE GENOMIC DNA]</scope>
    <source>
        <strain evidence="2">cv. JPN11</strain>
        <tissue evidence="1">Leaf</tissue>
    </source>
</reference>
<name>A0ACC1Z2H2_MELAZ</name>
<sequence>MLSSAKTHMESPRRNLLMTAASRSPQREVSIEDTGDGFIKLQEWQGWASVSPLPAMVKQIVDDLKALEENIDAQMTFGGNGGQLQEVQQN</sequence>
<keyword evidence="2" id="KW-1185">Reference proteome</keyword>
<comment type="caution">
    <text evidence="1">The sequence shown here is derived from an EMBL/GenBank/DDBJ whole genome shotgun (WGS) entry which is preliminary data.</text>
</comment>
<evidence type="ECO:0000313" key="1">
    <source>
        <dbReference type="EMBL" id="KAJ4729819.1"/>
    </source>
</evidence>